<dbReference type="GO" id="GO:0071966">
    <property type="term" value="P:fungal-type cell wall polysaccharide metabolic process"/>
    <property type="evidence" value="ECO:0007669"/>
    <property type="project" value="TreeGrafter"/>
</dbReference>
<evidence type="ECO:0000313" key="4">
    <source>
        <dbReference type="Proteomes" id="UP000467700"/>
    </source>
</evidence>
<evidence type="ECO:0000256" key="1">
    <source>
        <dbReference type="SAM" id="SignalP"/>
    </source>
</evidence>
<dbReference type="SUPFAM" id="SSF51445">
    <property type="entry name" value="(Trans)glycosidases"/>
    <property type="match status" value="1"/>
</dbReference>
<evidence type="ECO:0000259" key="2">
    <source>
        <dbReference type="Pfam" id="PF11790"/>
    </source>
</evidence>
<dbReference type="PANTHER" id="PTHR34154">
    <property type="entry name" value="ALKALI-SENSITIVE LINKAGE PROTEIN 1"/>
    <property type="match status" value="1"/>
</dbReference>
<dbReference type="Proteomes" id="UP000467700">
    <property type="component" value="Unassembled WGS sequence"/>
</dbReference>
<dbReference type="InterPro" id="IPR053183">
    <property type="entry name" value="ASL1"/>
</dbReference>
<gene>
    <name evidence="3" type="ORF">AAE3_LOCUS10422</name>
</gene>
<protein>
    <recommendedName>
        <fullName evidence="2">Asl1-like glycosyl hydrolase catalytic domain-containing protein</fullName>
    </recommendedName>
</protein>
<keyword evidence="4" id="KW-1185">Reference proteome</keyword>
<dbReference type="InterPro" id="IPR024655">
    <property type="entry name" value="Asl1_glyco_hydro_catalytic"/>
</dbReference>
<dbReference type="Pfam" id="PF11790">
    <property type="entry name" value="Glyco_hydro_cc"/>
    <property type="match status" value="1"/>
</dbReference>
<dbReference type="PANTHER" id="PTHR34154:SF14">
    <property type="entry name" value="ASL1-LIKE GLYCOSYL HYDROLASE CATALYTIC DOMAIN-CONTAINING PROTEIN"/>
    <property type="match status" value="1"/>
</dbReference>
<dbReference type="AlphaFoldDB" id="A0A8S0VT48"/>
<keyword evidence="1" id="KW-0732">Signal</keyword>
<dbReference type="EMBL" id="CACVBS010000066">
    <property type="protein sequence ID" value="CAA7268179.1"/>
    <property type="molecule type" value="Genomic_DNA"/>
</dbReference>
<organism evidence="3 4">
    <name type="scientific">Cyclocybe aegerita</name>
    <name type="common">Black poplar mushroom</name>
    <name type="synonym">Agrocybe aegerita</name>
    <dbReference type="NCBI Taxonomy" id="1973307"/>
    <lineage>
        <taxon>Eukaryota</taxon>
        <taxon>Fungi</taxon>
        <taxon>Dikarya</taxon>
        <taxon>Basidiomycota</taxon>
        <taxon>Agaricomycotina</taxon>
        <taxon>Agaricomycetes</taxon>
        <taxon>Agaricomycetidae</taxon>
        <taxon>Agaricales</taxon>
        <taxon>Agaricineae</taxon>
        <taxon>Bolbitiaceae</taxon>
        <taxon>Cyclocybe</taxon>
    </lineage>
</organism>
<dbReference type="InterPro" id="IPR017853">
    <property type="entry name" value="GH"/>
</dbReference>
<feature type="signal peptide" evidence="1">
    <location>
        <begin position="1"/>
        <end position="21"/>
    </location>
</feature>
<proteinExistence type="predicted"/>
<sequence>MVSLKTQFVFTALFVAGSASAAGHIKRHGFQHHHHSQCRSRLASSTEVAASSDLLVAHPHSTARHHPATTAATTSKFVTSIRPATSTSAIVHHSSSSAVVHTTTTNLHLPTPTTSTTHVTTTTVTPAPTTTTMLANLPTTSKAAVAPHAASLVPNNVKAGIAGGDAYPYMKDHIGWWYDWSPDPSKPGTPIAVPMLWGGGTADSQDAQRLAAFEHLSTAPSYVLGFEEPDCPSGSGSAGMSVEDGVAKWEELIAPLRKKGTKLGSPSMCKQIDETWLAEFAQKITTPWDFTAVHINKNNLDGVKKDIAHYMTYGKPIWVTEFACVNDHNGFVPCTDQKEINNFINEVVPYFESEPNVYAYAYSNGLGLGDVWPLMNGNSLSESGRTYLAAISQFH</sequence>
<feature type="chain" id="PRO_5035882630" description="Asl1-like glycosyl hydrolase catalytic domain-containing protein" evidence="1">
    <location>
        <begin position="22"/>
        <end position="395"/>
    </location>
</feature>
<name>A0A8S0VT48_CYCAE</name>
<evidence type="ECO:0000313" key="3">
    <source>
        <dbReference type="EMBL" id="CAA7268179.1"/>
    </source>
</evidence>
<dbReference type="GO" id="GO:0009277">
    <property type="term" value="C:fungal-type cell wall"/>
    <property type="evidence" value="ECO:0007669"/>
    <property type="project" value="TreeGrafter"/>
</dbReference>
<reference evidence="3 4" key="1">
    <citation type="submission" date="2020-01" db="EMBL/GenBank/DDBJ databases">
        <authorList>
            <person name="Gupta K D."/>
        </authorList>
    </citation>
    <scope>NUCLEOTIDE SEQUENCE [LARGE SCALE GENOMIC DNA]</scope>
</reference>
<accession>A0A8S0VT48</accession>
<feature type="domain" description="Asl1-like glycosyl hydrolase catalytic" evidence="2">
    <location>
        <begin position="170"/>
        <end position="387"/>
    </location>
</feature>
<dbReference type="OrthoDB" id="5959761at2759"/>
<comment type="caution">
    <text evidence="3">The sequence shown here is derived from an EMBL/GenBank/DDBJ whole genome shotgun (WGS) entry which is preliminary data.</text>
</comment>